<organism evidence="2">
    <name type="scientific">Kwoniella pini CBS 10737</name>
    <dbReference type="NCBI Taxonomy" id="1296096"/>
    <lineage>
        <taxon>Eukaryota</taxon>
        <taxon>Fungi</taxon>
        <taxon>Dikarya</taxon>
        <taxon>Basidiomycota</taxon>
        <taxon>Agaricomycotina</taxon>
        <taxon>Tremellomycetes</taxon>
        <taxon>Tremellales</taxon>
        <taxon>Cryptococcaceae</taxon>
        <taxon>Kwoniella</taxon>
    </lineage>
</organism>
<proteinExistence type="predicted"/>
<reference evidence="3" key="4">
    <citation type="submission" date="2024-02" db="EMBL/GenBank/DDBJ databases">
        <title>Comparative genomics of Cryptococcus and Kwoniella reveals pathogenesis evolution and contrasting modes of karyotype evolution via chromosome fusion or intercentromeric recombination.</title>
        <authorList>
            <person name="Coelho M.A."/>
            <person name="David-Palma M."/>
            <person name="Shea T."/>
            <person name="Bowers K."/>
            <person name="McGinley-Smith S."/>
            <person name="Mohammad A.W."/>
            <person name="Gnirke A."/>
            <person name="Yurkov A.M."/>
            <person name="Nowrousian M."/>
            <person name="Sun S."/>
            <person name="Cuomo C.A."/>
            <person name="Heitman J."/>
        </authorList>
    </citation>
    <scope>NUCLEOTIDE SEQUENCE</scope>
    <source>
        <strain evidence="3">CBS 10737</strain>
    </source>
</reference>
<dbReference type="AlphaFoldDB" id="A0A1B9I777"/>
<dbReference type="RefSeq" id="XP_019012614.1">
    <property type="nucleotide sequence ID" value="XM_019153874.1"/>
</dbReference>
<keyword evidence="4" id="KW-1185">Reference proteome</keyword>
<dbReference type="KEGG" id="kpin:30170478"/>
<evidence type="ECO:0000313" key="3">
    <source>
        <dbReference type="EMBL" id="WWC70623.1"/>
    </source>
</evidence>
<reference evidence="2" key="1">
    <citation type="submission" date="2013-07" db="EMBL/GenBank/DDBJ databases">
        <title>The Genome Sequence of Cryptococcus pinus CBS10737.</title>
        <authorList>
            <consortium name="The Broad Institute Genome Sequencing Platform"/>
            <person name="Cuomo C."/>
            <person name="Litvintseva A."/>
            <person name="Chen Y."/>
            <person name="Heitman J."/>
            <person name="Sun S."/>
            <person name="Springer D."/>
            <person name="Dromer F."/>
            <person name="Young S.K."/>
            <person name="Zeng Q."/>
            <person name="Gargeya S."/>
            <person name="Fitzgerald M."/>
            <person name="Abouelleil A."/>
            <person name="Alvarado L."/>
            <person name="Berlin A.M."/>
            <person name="Chapman S.B."/>
            <person name="Dewar J."/>
            <person name="Goldberg J."/>
            <person name="Griggs A."/>
            <person name="Gujja S."/>
            <person name="Hansen M."/>
            <person name="Howarth C."/>
            <person name="Imamovic A."/>
            <person name="Larimer J."/>
            <person name="McCowan C."/>
            <person name="Murphy C."/>
            <person name="Pearson M."/>
            <person name="Priest M."/>
            <person name="Roberts A."/>
            <person name="Saif S."/>
            <person name="Shea T."/>
            <person name="Sykes S."/>
            <person name="Wortman J."/>
            <person name="Nusbaum C."/>
            <person name="Birren B."/>
        </authorList>
    </citation>
    <scope>NUCLEOTIDE SEQUENCE [LARGE SCALE GENOMIC DNA]</scope>
    <source>
        <strain evidence="2">CBS 10737</strain>
    </source>
</reference>
<dbReference type="Proteomes" id="UP000094020">
    <property type="component" value="Chromosome 6"/>
</dbReference>
<name>A0A1B9I777_9TREE</name>
<sequence>MRVTRQIQRLASSSKSPARPSPILASSRHASTSSSSESPKSFAPDQPPHISTPETLSHSIPRPNASEGFFDSSKPSFQINSRPLTEASQKEQETYNYLQELVKLPSSSRTESGSAKIWQKYQSLSPAYRRTLSITFLQKIFQYVIPNSKHVAELSTLADYNADQAKNKVLRDRLKYHSSLGSKWERRLRSIANDMMSSSTANSKEVDPQILIKGISKLAIVGDKEGCESIINEIRVRYDDKLTYKQLKTMYGYGLRSISKWLKIHSYRLKVNNRLSSVNEKNQRDISEAAEIAKRLIRAMQERKVQPNSTTAENLLNISRLVISLSNDAKTIQSFNELSETILINGYSLDLDNIAFGSYDKVRELKPSVKLAIIGYYGRRNKLYQMVAAFENLFPGDIDKLPFASRSAEEIIAEEEEDIPTLSRLMAAEQKERAERGWFGQRPAHHDENDLSASESSLTSQPRTFNDFLTFIPRPYDIMPLSTLTTVSYPMLGESLAITTQRSPDGEGAIVSSVLAMLSTAWQSKIKVSPNDTIYKDISIHVLRLAVRAAHVEQARYIDSIKSGAPIIQGPEMRIEANWFRAVWRTVRWTRSSSRRGTKYAKIVLGELEDSKIRLDQEKHILASFLPQTNDAGEYSTEHVEKVDGLLKIIKEIESIQVELAEIQEQIQANLVVAIERKARSNSARIVKLEERRDALLAQNSRKKGLGGRLLSMSEVKDNEKRDIQKSWHPEGAVMA</sequence>
<feature type="region of interest" description="Disordered" evidence="1">
    <location>
        <begin position="436"/>
        <end position="458"/>
    </location>
</feature>
<evidence type="ECO:0000313" key="4">
    <source>
        <dbReference type="Proteomes" id="UP000094020"/>
    </source>
</evidence>
<gene>
    <name evidence="2" type="ORF">I206_02109</name>
    <name evidence="3" type="ORF">I206_104574</name>
</gene>
<reference evidence="3" key="2">
    <citation type="submission" date="2013-07" db="EMBL/GenBank/DDBJ databases">
        <authorList>
            <consortium name="The Broad Institute Genome Sequencing Platform"/>
            <person name="Cuomo C."/>
            <person name="Litvintseva A."/>
            <person name="Chen Y."/>
            <person name="Heitman J."/>
            <person name="Sun S."/>
            <person name="Springer D."/>
            <person name="Dromer F."/>
            <person name="Young S.K."/>
            <person name="Zeng Q."/>
            <person name="Gargeya S."/>
            <person name="Fitzgerald M."/>
            <person name="Abouelleil A."/>
            <person name="Alvarado L."/>
            <person name="Berlin A.M."/>
            <person name="Chapman S.B."/>
            <person name="Dewar J."/>
            <person name="Goldberg J."/>
            <person name="Griggs A."/>
            <person name="Gujja S."/>
            <person name="Hansen M."/>
            <person name="Howarth C."/>
            <person name="Imamovic A."/>
            <person name="Larimer J."/>
            <person name="McCowan C."/>
            <person name="Murphy C."/>
            <person name="Pearson M."/>
            <person name="Priest M."/>
            <person name="Roberts A."/>
            <person name="Saif S."/>
            <person name="Shea T."/>
            <person name="Sykes S."/>
            <person name="Wortman J."/>
            <person name="Nusbaum C."/>
            <person name="Birren B."/>
        </authorList>
    </citation>
    <scope>NUCLEOTIDE SEQUENCE</scope>
    <source>
        <strain evidence="3">CBS 10737</strain>
    </source>
</reference>
<accession>A0A1B9I777</accession>
<dbReference type="EMBL" id="KV700115">
    <property type="protein sequence ID" value="OCF51395.1"/>
    <property type="molecule type" value="Genomic_DNA"/>
</dbReference>
<dbReference type="OrthoDB" id="2575001at2759"/>
<feature type="compositionally biased region" description="Polar residues" evidence="1">
    <location>
        <begin position="1"/>
        <end position="10"/>
    </location>
</feature>
<protein>
    <submittedName>
        <fullName evidence="2">Uncharacterized protein</fullName>
    </submittedName>
</protein>
<dbReference type="EMBL" id="CP144524">
    <property type="protein sequence ID" value="WWC70623.1"/>
    <property type="molecule type" value="Genomic_DNA"/>
</dbReference>
<dbReference type="GeneID" id="30170478"/>
<evidence type="ECO:0000256" key="1">
    <source>
        <dbReference type="SAM" id="MobiDB-lite"/>
    </source>
</evidence>
<feature type="region of interest" description="Disordered" evidence="1">
    <location>
        <begin position="1"/>
        <end position="73"/>
    </location>
</feature>
<feature type="compositionally biased region" description="Low complexity" evidence="1">
    <location>
        <begin position="11"/>
        <end position="41"/>
    </location>
</feature>
<feature type="region of interest" description="Disordered" evidence="1">
    <location>
        <begin position="717"/>
        <end position="736"/>
    </location>
</feature>
<feature type="compositionally biased region" description="Basic and acidic residues" evidence="1">
    <location>
        <begin position="717"/>
        <end position="729"/>
    </location>
</feature>
<evidence type="ECO:0000313" key="2">
    <source>
        <dbReference type="EMBL" id="OCF51395.1"/>
    </source>
</evidence>
<reference evidence="2" key="3">
    <citation type="submission" date="2016-07" db="EMBL/GenBank/DDBJ databases">
        <title>Evolution of pathogenesis and genome organization in the Tremellales.</title>
        <authorList>
            <person name="Cuomo C."/>
            <person name="Litvintseva A."/>
            <person name="Heitman J."/>
            <person name="Chen Y."/>
            <person name="Sun S."/>
            <person name="Springer D."/>
            <person name="Dromer F."/>
            <person name="Young S."/>
            <person name="Zeng Q."/>
            <person name="Chapman S."/>
            <person name="Gujja S."/>
            <person name="Saif S."/>
            <person name="Birren B."/>
        </authorList>
    </citation>
    <scope>NUCLEOTIDE SEQUENCE</scope>
    <source>
        <strain evidence="2">CBS 10737</strain>
    </source>
</reference>